<sequence>MTPFTAELIGTMFVILLGDGVVANVLLKGTKGYNSGWLVITTGWALAVFTGVVVSAPYSGAHLNPVVTLALAIAGKFSWDQVGLFMLAQLLGAMLGALLVWLLYKRHFDDTEDPLLQLAVFSTSPAFRHPWANLFSEAVGTFVLIFVIFYVTNPELGPEKTPIGMGSLGAIPVAFLVWGIGLSLGGPTGYAINPARDLGPRIVHALVPIKNKCHSDWRYAWVPIAGPVLGACVAAFLYLNLN</sequence>
<dbReference type="EMBL" id="PYFT01000001">
    <property type="protein sequence ID" value="PSR54697.1"/>
    <property type="molecule type" value="Genomic_DNA"/>
</dbReference>
<dbReference type="GO" id="GO:0005886">
    <property type="term" value="C:plasma membrane"/>
    <property type="evidence" value="ECO:0007669"/>
    <property type="project" value="TreeGrafter"/>
</dbReference>
<evidence type="ECO:0000256" key="2">
    <source>
        <dbReference type="ARBA" id="ARBA00006175"/>
    </source>
</evidence>
<feature type="transmembrane region" description="Helical" evidence="8">
    <location>
        <begin position="36"/>
        <end position="56"/>
    </location>
</feature>
<feature type="transmembrane region" description="Helical" evidence="8">
    <location>
        <begin position="220"/>
        <end position="241"/>
    </location>
</feature>
<dbReference type="Pfam" id="PF00230">
    <property type="entry name" value="MIP"/>
    <property type="match status" value="1"/>
</dbReference>
<protein>
    <submittedName>
        <fullName evidence="9">Aquaporin</fullName>
    </submittedName>
</protein>
<dbReference type="OrthoDB" id="9807293at2"/>
<dbReference type="InterPro" id="IPR050363">
    <property type="entry name" value="MIP/Aquaporin"/>
</dbReference>
<comment type="caution">
    <text evidence="9">The sequence shown here is derived from an EMBL/GenBank/DDBJ whole genome shotgun (WGS) entry which is preliminary data.</text>
</comment>
<evidence type="ECO:0000313" key="10">
    <source>
        <dbReference type="Proteomes" id="UP000240357"/>
    </source>
</evidence>
<keyword evidence="5 8" id="KW-1133">Transmembrane helix</keyword>
<dbReference type="Proteomes" id="UP000240357">
    <property type="component" value="Unassembled WGS sequence"/>
</dbReference>
<dbReference type="PANTHER" id="PTHR43829">
    <property type="entry name" value="AQUAPORIN OR AQUAGLYCEROPORIN RELATED"/>
    <property type="match status" value="1"/>
</dbReference>
<reference evidence="9 10" key="1">
    <citation type="submission" date="2018-03" db="EMBL/GenBank/DDBJ databases">
        <title>Adhaeribacter sp. HMF7605 Genome sequencing and assembly.</title>
        <authorList>
            <person name="Kang H."/>
            <person name="Kang J."/>
            <person name="Cha I."/>
            <person name="Kim H."/>
            <person name="Joh K."/>
        </authorList>
    </citation>
    <scope>NUCLEOTIDE SEQUENCE [LARGE SCALE GENOMIC DNA]</scope>
    <source>
        <strain evidence="9 10">HMF7605</strain>
    </source>
</reference>
<dbReference type="RefSeq" id="WP_106930607.1">
    <property type="nucleotide sequence ID" value="NZ_PYFT01000001.1"/>
</dbReference>
<dbReference type="PRINTS" id="PR00783">
    <property type="entry name" value="MINTRINSICP"/>
</dbReference>
<gene>
    <name evidence="9" type="ORF">AHMF7605_14865</name>
</gene>
<keyword evidence="6 8" id="KW-0472">Membrane</keyword>
<dbReference type="SUPFAM" id="SSF81338">
    <property type="entry name" value="Aquaporin-like"/>
    <property type="match status" value="1"/>
</dbReference>
<proteinExistence type="inferred from homology"/>
<comment type="similarity">
    <text evidence="2 7">Belongs to the MIP/aquaporin (TC 1.A.8) family.</text>
</comment>
<evidence type="ECO:0000256" key="6">
    <source>
        <dbReference type="ARBA" id="ARBA00023136"/>
    </source>
</evidence>
<evidence type="ECO:0000256" key="1">
    <source>
        <dbReference type="ARBA" id="ARBA00004141"/>
    </source>
</evidence>
<accession>A0A2T2YGQ2</accession>
<name>A0A2T2YGQ2_9BACT</name>
<dbReference type="Gene3D" id="1.20.1080.10">
    <property type="entry name" value="Glycerol uptake facilitator protein"/>
    <property type="match status" value="1"/>
</dbReference>
<evidence type="ECO:0000256" key="5">
    <source>
        <dbReference type="ARBA" id="ARBA00022989"/>
    </source>
</evidence>
<evidence type="ECO:0000256" key="7">
    <source>
        <dbReference type="RuleBase" id="RU000477"/>
    </source>
</evidence>
<feature type="transmembrane region" description="Helical" evidence="8">
    <location>
        <begin position="163"/>
        <end position="184"/>
    </location>
</feature>
<organism evidence="9 10">
    <name type="scientific">Adhaeribacter arboris</name>
    <dbReference type="NCBI Taxonomy" id="2072846"/>
    <lineage>
        <taxon>Bacteria</taxon>
        <taxon>Pseudomonadati</taxon>
        <taxon>Bacteroidota</taxon>
        <taxon>Cytophagia</taxon>
        <taxon>Cytophagales</taxon>
        <taxon>Hymenobacteraceae</taxon>
        <taxon>Adhaeribacter</taxon>
    </lineage>
</organism>
<evidence type="ECO:0000313" key="9">
    <source>
        <dbReference type="EMBL" id="PSR54697.1"/>
    </source>
</evidence>
<keyword evidence="3 7" id="KW-0813">Transport</keyword>
<feature type="transmembrane region" description="Helical" evidence="8">
    <location>
        <begin position="84"/>
        <end position="104"/>
    </location>
</feature>
<evidence type="ECO:0000256" key="4">
    <source>
        <dbReference type="ARBA" id="ARBA00022692"/>
    </source>
</evidence>
<dbReference type="InterPro" id="IPR023271">
    <property type="entry name" value="Aquaporin-like"/>
</dbReference>
<dbReference type="GO" id="GO:0015254">
    <property type="term" value="F:glycerol channel activity"/>
    <property type="evidence" value="ECO:0007669"/>
    <property type="project" value="TreeGrafter"/>
</dbReference>
<keyword evidence="4 7" id="KW-0812">Transmembrane</keyword>
<dbReference type="AlphaFoldDB" id="A0A2T2YGQ2"/>
<feature type="transmembrane region" description="Helical" evidence="8">
    <location>
        <begin position="131"/>
        <end position="151"/>
    </location>
</feature>
<keyword evidence="10" id="KW-1185">Reference proteome</keyword>
<evidence type="ECO:0000256" key="3">
    <source>
        <dbReference type="ARBA" id="ARBA00022448"/>
    </source>
</evidence>
<feature type="transmembrane region" description="Helical" evidence="8">
    <location>
        <begin position="6"/>
        <end position="27"/>
    </location>
</feature>
<dbReference type="PANTHER" id="PTHR43829:SF9">
    <property type="entry name" value="AQUAPORIN-9"/>
    <property type="match status" value="1"/>
</dbReference>
<dbReference type="InterPro" id="IPR000425">
    <property type="entry name" value="MIP"/>
</dbReference>
<evidence type="ECO:0000256" key="8">
    <source>
        <dbReference type="SAM" id="Phobius"/>
    </source>
</evidence>
<comment type="subcellular location">
    <subcellularLocation>
        <location evidence="1">Membrane</location>
        <topology evidence="1">Multi-pass membrane protein</topology>
    </subcellularLocation>
</comment>
<dbReference type="NCBIfam" id="TIGR00861">
    <property type="entry name" value="MIP"/>
    <property type="match status" value="1"/>
</dbReference>